<dbReference type="SMART" id="SM01162">
    <property type="entry name" value="DUF1771"/>
    <property type="match status" value="1"/>
</dbReference>
<dbReference type="Pfam" id="PF01713">
    <property type="entry name" value="Smr"/>
    <property type="match status" value="1"/>
</dbReference>
<dbReference type="SMART" id="SM00463">
    <property type="entry name" value="SMR"/>
    <property type="match status" value="1"/>
</dbReference>
<dbReference type="Gene3D" id="3.30.1370.110">
    <property type="match status" value="1"/>
</dbReference>
<proteinExistence type="predicted"/>
<feature type="signal peptide" evidence="2">
    <location>
        <begin position="1"/>
        <end position="17"/>
    </location>
</feature>
<dbReference type="EMBL" id="ML170168">
    <property type="protein sequence ID" value="TDL23902.1"/>
    <property type="molecule type" value="Genomic_DNA"/>
</dbReference>
<keyword evidence="2" id="KW-0732">Signal</keyword>
<dbReference type="AlphaFoldDB" id="A0A4Y7Q9X9"/>
<feature type="domain" description="Smr" evidence="3">
    <location>
        <begin position="204"/>
        <end position="280"/>
    </location>
</feature>
<name>A0A4Y7Q9X9_9AGAM</name>
<evidence type="ECO:0000313" key="5">
    <source>
        <dbReference type="Proteomes" id="UP000294933"/>
    </source>
</evidence>
<dbReference type="VEuPathDB" id="FungiDB:BD410DRAFT_897082"/>
<dbReference type="SUPFAM" id="SSF160443">
    <property type="entry name" value="SMR domain-like"/>
    <property type="match status" value="1"/>
</dbReference>
<evidence type="ECO:0000256" key="1">
    <source>
        <dbReference type="SAM" id="Coils"/>
    </source>
</evidence>
<dbReference type="PROSITE" id="PS50828">
    <property type="entry name" value="SMR"/>
    <property type="match status" value="1"/>
</dbReference>
<keyword evidence="1" id="KW-0175">Coiled coil</keyword>
<accession>A0A4Y7Q9X9</accession>
<dbReference type="InterPro" id="IPR013899">
    <property type="entry name" value="DUF1771"/>
</dbReference>
<organism evidence="4 5">
    <name type="scientific">Rickenella mellea</name>
    <dbReference type="NCBI Taxonomy" id="50990"/>
    <lineage>
        <taxon>Eukaryota</taxon>
        <taxon>Fungi</taxon>
        <taxon>Dikarya</taxon>
        <taxon>Basidiomycota</taxon>
        <taxon>Agaricomycotina</taxon>
        <taxon>Agaricomycetes</taxon>
        <taxon>Hymenochaetales</taxon>
        <taxon>Rickenellaceae</taxon>
        <taxon>Rickenella</taxon>
    </lineage>
</organism>
<sequence length="288" mass="32480">MVGFGTRLICLAIAVSGKLLYDYFSESESSREHAYNARCSCTRCRAELERQMRSADEFNRRRQTEDICRRLEAERIAKRPAEILKAQADERRRAIEDYNRSLAETKRLAEAEERQAAYVRSFGDASGNEWRKKASENARLRDEYNAKAESASKAGLKSQGRMFREKASKCRELMEQQNSRAATEIFGHHNPSYDRKVASTLNRCDLHGLYVKEAERHTIDHVRTCQQAGLSQTVIITGRGKGSKGGDAKLKPAVAEVLKKANLDVHVGVPNDGCITVKFEKMARAYAG</sequence>
<feature type="chain" id="PRO_5021399562" evidence="2">
    <location>
        <begin position="18"/>
        <end position="288"/>
    </location>
</feature>
<dbReference type="PANTHER" id="PTHR47417">
    <property type="entry name" value="SMR DOMAIN-CONTAINING PROTEIN YPL199C"/>
    <property type="match status" value="1"/>
</dbReference>
<evidence type="ECO:0000259" key="3">
    <source>
        <dbReference type="PROSITE" id="PS50828"/>
    </source>
</evidence>
<dbReference type="STRING" id="50990.A0A4Y7Q9X9"/>
<evidence type="ECO:0000256" key="2">
    <source>
        <dbReference type="SAM" id="SignalP"/>
    </source>
</evidence>
<evidence type="ECO:0000313" key="4">
    <source>
        <dbReference type="EMBL" id="TDL23902.1"/>
    </source>
</evidence>
<dbReference type="Proteomes" id="UP000294933">
    <property type="component" value="Unassembled WGS sequence"/>
</dbReference>
<dbReference type="InterPro" id="IPR002625">
    <property type="entry name" value="Smr_dom"/>
</dbReference>
<gene>
    <name evidence="4" type="ORF">BD410DRAFT_897082</name>
</gene>
<dbReference type="OrthoDB" id="3231855at2759"/>
<feature type="coiled-coil region" evidence="1">
    <location>
        <begin position="81"/>
        <end position="115"/>
    </location>
</feature>
<dbReference type="InterPro" id="IPR036063">
    <property type="entry name" value="Smr_dom_sf"/>
</dbReference>
<dbReference type="Pfam" id="PF08590">
    <property type="entry name" value="DUF1771"/>
    <property type="match status" value="1"/>
</dbReference>
<dbReference type="InterPro" id="IPR053020">
    <property type="entry name" value="Smr_domain_protein"/>
</dbReference>
<keyword evidence="5" id="KW-1185">Reference proteome</keyword>
<protein>
    <submittedName>
        <fullName evidence="4">Smr-domain-containing protein</fullName>
    </submittedName>
</protein>
<dbReference type="PANTHER" id="PTHR47417:SF1">
    <property type="entry name" value="SMR DOMAIN-CONTAINING PROTEIN YPL199C"/>
    <property type="match status" value="1"/>
</dbReference>
<reference evidence="4 5" key="1">
    <citation type="submission" date="2018-06" db="EMBL/GenBank/DDBJ databases">
        <title>A transcriptomic atlas of mushroom development highlights an independent origin of complex multicellularity.</title>
        <authorList>
            <consortium name="DOE Joint Genome Institute"/>
            <person name="Krizsan K."/>
            <person name="Almasi E."/>
            <person name="Merenyi Z."/>
            <person name="Sahu N."/>
            <person name="Viragh M."/>
            <person name="Koszo T."/>
            <person name="Mondo S."/>
            <person name="Kiss B."/>
            <person name="Balint B."/>
            <person name="Kues U."/>
            <person name="Barry K."/>
            <person name="Hegedus J.C."/>
            <person name="Henrissat B."/>
            <person name="Johnson J."/>
            <person name="Lipzen A."/>
            <person name="Ohm R."/>
            <person name="Nagy I."/>
            <person name="Pangilinan J."/>
            <person name="Yan J."/>
            <person name="Xiong Y."/>
            <person name="Grigoriev I.V."/>
            <person name="Hibbett D.S."/>
            <person name="Nagy L.G."/>
        </authorList>
    </citation>
    <scope>NUCLEOTIDE SEQUENCE [LARGE SCALE GENOMIC DNA]</scope>
    <source>
        <strain evidence="4 5">SZMC22713</strain>
    </source>
</reference>